<evidence type="ECO:0008006" key="3">
    <source>
        <dbReference type="Google" id="ProtNLM"/>
    </source>
</evidence>
<name>A0A2T0QZ70_9ACTN</name>
<sequence length="427" mass="43773">MTRTTRRTLLAAALGGPLLAGCRDSAPRASPTPARHGWTQLPAAPLAPPGLRAGLAAVWTGEEVLVWGGSSPRADGCAVAVCADGASWRPVGGRDRAAGSWTALPPAPLQARSGARLHWTGSEAVLVGGLDPWARCESRPAGRLDVAAFSPATRSWRALPPLPWPEGTVVDASAWTPRGLLVWSVSAGAWSLPAGGASWAELPDPPVARGDASAYAGVQDVWTGTEWVLLGGAYTPDPVPLGLALDPATSSWRVLDRGPVRTPDVAVAWTGTELLAFDATAGLSRLAPATGRWTGAARGPLDGLGGPLGGPALGWTGTELLVWGGSRNARDGSRCFDGVGVEESELAYGGACNPATGPLAAAYDPARDTWRPLADGPWQRRTGSCAVWTGTGLFLGGGVDLEEQRAGGGPPFADHADQAFAVLDPSA</sequence>
<evidence type="ECO:0000313" key="1">
    <source>
        <dbReference type="EMBL" id="PRY11792.1"/>
    </source>
</evidence>
<gene>
    <name evidence="1" type="ORF">CLV37_11291</name>
</gene>
<dbReference type="OrthoDB" id="3420153at2"/>
<dbReference type="EMBL" id="PVZF01000012">
    <property type="protein sequence ID" value="PRY11792.1"/>
    <property type="molecule type" value="Genomic_DNA"/>
</dbReference>
<dbReference type="InterPro" id="IPR015915">
    <property type="entry name" value="Kelch-typ_b-propeller"/>
</dbReference>
<protein>
    <recommendedName>
        <fullName evidence="3">Galactose oxidase-like protein</fullName>
    </recommendedName>
</protein>
<evidence type="ECO:0000313" key="2">
    <source>
        <dbReference type="Proteomes" id="UP000238083"/>
    </source>
</evidence>
<keyword evidence="2" id="KW-1185">Reference proteome</keyword>
<dbReference type="PROSITE" id="PS51257">
    <property type="entry name" value="PROKAR_LIPOPROTEIN"/>
    <property type="match status" value="1"/>
</dbReference>
<proteinExistence type="predicted"/>
<dbReference type="SUPFAM" id="SSF117281">
    <property type="entry name" value="Kelch motif"/>
    <property type="match status" value="1"/>
</dbReference>
<accession>A0A2T0QZ70</accession>
<dbReference type="Gene3D" id="2.120.10.80">
    <property type="entry name" value="Kelch-type beta propeller"/>
    <property type="match status" value="2"/>
</dbReference>
<reference evidence="1 2" key="1">
    <citation type="submission" date="2018-03" db="EMBL/GenBank/DDBJ databases">
        <title>Genomic Encyclopedia of Archaeal and Bacterial Type Strains, Phase II (KMG-II): from individual species to whole genera.</title>
        <authorList>
            <person name="Goeker M."/>
        </authorList>
    </citation>
    <scope>NUCLEOTIDE SEQUENCE [LARGE SCALE GENOMIC DNA]</scope>
    <source>
        <strain evidence="1 2">DSM 19711</strain>
    </source>
</reference>
<dbReference type="Proteomes" id="UP000238083">
    <property type="component" value="Unassembled WGS sequence"/>
</dbReference>
<dbReference type="RefSeq" id="WP_106214078.1">
    <property type="nucleotide sequence ID" value="NZ_PVZF01000012.1"/>
</dbReference>
<organism evidence="1 2">
    <name type="scientific">Kineococcus rhizosphaerae</name>
    <dbReference type="NCBI Taxonomy" id="559628"/>
    <lineage>
        <taxon>Bacteria</taxon>
        <taxon>Bacillati</taxon>
        <taxon>Actinomycetota</taxon>
        <taxon>Actinomycetes</taxon>
        <taxon>Kineosporiales</taxon>
        <taxon>Kineosporiaceae</taxon>
        <taxon>Kineococcus</taxon>
    </lineage>
</organism>
<comment type="caution">
    <text evidence="1">The sequence shown here is derived from an EMBL/GenBank/DDBJ whole genome shotgun (WGS) entry which is preliminary data.</text>
</comment>
<dbReference type="AlphaFoldDB" id="A0A2T0QZ70"/>